<gene>
    <name evidence="5" type="ORF">KC685_01780</name>
</gene>
<dbReference type="InterPro" id="IPR012340">
    <property type="entry name" value="NA-bd_OB-fold"/>
</dbReference>
<accession>A0A955I219</accession>
<evidence type="ECO:0000313" key="5">
    <source>
        <dbReference type="EMBL" id="MCA9376629.1"/>
    </source>
</evidence>
<dbReference type="GO" id="GO:0003697">
    <property type="term" value="F:single-stranded DNA binding"/>
    <property type="evidence" value="ECO:0007669"/>
    <property type="project" value="UniProtKB-UniRule"/>
</dbReference>
<organism evidence="5 6">
    <name type="scientific">Candidatus Dojkabacteria bacterium</name>
    <dbReference type="NCBI Taxonomy" id="2099670"/>
    <lineage>
        <taxon>Bacteria</taxon>
        <taxon>Candidatus Dojkabacteria</taxon>
    </lineage>
</organism>
<feature type="compositionally biased region" description="Acidic residues" evidence="4">
    <location>
        <begin position="140"/>
        <end position="162"/>
    </location>
</feature>
<evidence type="ECO:0000256" key="4">
    <source>
        <dbReference type="SAM" id="MobiDB-lite"/>
    </source>
</evidence>
<comment type="function">
    <text evidence="2">Plays an important role in DNA replication, recombination and repair. Binds to ssDNA and to an array of partner proteins to recruit them to their sites of action during DNA metabolism.</text>
</comment>
<dbReference type="CDD" id="cd04496">
    <property type="entry name" value="SSB_OBF"/>
    <property type="match status" value="1"/>
</dbReference>
<dbReference type="PIRSF" id="PIRSF002070">
    <property type="entry name" value="SSB"/>
    <property type="match status" value="1"/>
</dbReference>
<dbReference type="GO" id="GO:0006260">
    <property type="term" value="P:DNA replication"/>
    <property type="evidence" value="ECO:0007669"/>
    <property type="project" value="UniProtKB-UniRule"/>
</dbReference>
<dbReference type="EMBL" id="JAGQLN010000005">
    <property type="protein sequence ID" value="MCA9376629.1"/>
    <property type="molecule type" value="Genomic_DNA"/>
</dbReference>
<dbReference type="SUPFAM" id="SSF50249">
    <property type="entry name" value="Nucleic acid-binding proteins"/>
    <property type="match status" value="1"/>
</dbReference>
<keyword evidence="2" id="KW-0234">DNA repair</keyword>
<dbReference type="Gene3D" id="2.40.50.140">
    <property type="entry name" value="Nucleic acid-binding proteins"/>
    <property type="match status" value="1"/>
</dbReference>
<reference evidence="5" key="1">
    <citation type="submission" date="2020-04" db="EMBL/GenBank/DDBJ databases">
        <authorList>
            <person name="Zhang T."/>
        </authorList>
    </citation>
    <scope>NUCLEOTIDE SEQUENCE</scope>
    <source>
        <strain evidence="5">HKST-UBA17</strain>
    </source>
</reference>
<dbReference type="Pfam" id="PF00436">
    <property type="entry name" value="SSB"/>
    <property type="match status" value="1"/>
</dbReference>
<dbReference type="NCBIfam" id="TIGR00621">
    <property type="entry name" value="ssb"/>
    <property type="match status" value="1"/>
</dbReference>
<dbReference type="Proteomes" id="UP000741282">
    <property type="component" value="Unassembled WGS sequence"/>
</dbReference>
<dbReference type="PANTHER" id="PTHR10302:SF27">
    <property type="entry name" value="SINGLE-STRANDED DNA-BINDING PROTEIN"/>
    <property type="match status" value="1"/>
</dbReference>
<evidence type="ECO:0000256" key="1">
    <source>
        <dbReference type="ARBA" id="ARBA00023125"/>
    </source>
</evidence>
<sequence length="162" mass="17857">MSVRSLNKVMLIGNLTRDPELRYTANGTPVATFGIATNRTWKDTNGDVQESTQYHNIVAWGKMAEICQQILAKGMMVYVEGELVTRSWEAEDGSTRYKTEVRISEMKLLDSKGRQGVGGGDQSNATADTPKKANSQASVEADEYLVEETGSDEDPTDDELPF</sequence>
<comment type="subunit">
    <text evidence="2">Homotetramer.</text>
</comment>
<keyword evidence="2" id="KW-0227">DNA damage</keyword>
<proteinExistence type="inferred from homology"/>
<name>A0A955I219_9BACT</name>
<dbReference type="HAMAP" id="MF_00984">
    <property type="entry name" value="SSB"/>
    <property type="match status" value="1"/>
</dbReference>
<dbReference type="InterPro" id="IPR011344">
    <property type="entry name" value="ssDNA-bd"/>
</dbReference>
<comment type="caution">
    <text evidence="5">The sequence shown here is derived from an EMBL/GenBank/DDBJ whole genome shotgun (WGS) entry which is preliminary data.</text>
</comment>
<evidence type="ECO:0000313" key="6">
    <source>
        <dbReference type="Proteomes" id="UP000741282"/>
    </source>
</evidence>
<protein>
    <recommendedName>
        <fullName evidence="2 3">Single-stranded DNA-binding protein</fullName>
        <shortName evidence="2">SSB</shortName>
    </recommendedName>
</protein>
<dbReference type="PROSITE" id="PS50935">
    <property type="entry name" value="SSB"/>
    <property type="match status" value="1"/>
</dbReference>
<feature type="short sequence motif" description="Important for interaction with partner proteins" evidence="2">
    <location>
        <begin position="157"/>
        <end position="162"/>
    </location>
</feature>
<dbReference type="GO" id="GO:0009295">
    <property type="term" value="C:nucleoid"/>
    <property type="evidence" value="ECO:0007669"/>
    <property type="project" value="TreeGrafter"/>
</dbReference>
<keyword evidence="1 2" id="KW-0238">DNA-binding</keyword>
<dbReference type="AlphaFoldDB" id="A0A955I219"/>
<dbReference type="InterPro" id="IPR000424">
    <property type="entry name" value="Primosome_PriB/ssb"/>
</dbReference>
<dbReference type="GO" id="GO:0006310">
    <property type="term" value="P:DNA recombination"/>
    <property type="evidence" value="ECO:0007669"/>
    <property type="project" value="UniProtKB-UniRule"/>
</dbReference>
<keyword evidence="2" id="KW-0235">DNA replication</keyword>
<comment type="caution">
    <text evidence="2">Lacks conserved residue(s) required for the propagation of feature annotation.</text>
</comment>
<keyword evidence="2" id="KW-0233">DNA recombination</keyword>
<reference evidence="5" key="2">
    <citation type="journal article" date="2021" name="Microbiome">
        <title>Successional dynamics and alternative stable states in a saline activated sludge microbial community over 9 years.</title>
        <authorList>
            <person name="Wang Y."/>
            <person name="Ye J."/>
            <person name="Ju F."/>
            <person name="Liu L."/>
            <person name="Boyd J.A."/>
            <person name="Deng Y."/>
            <person name="Parks D.H."/>
            <person name="Jiang X."/>
            <person name="Yin X."/>
            <person name="Woodcroft B.J."/>
            <person name="Tyson G.W."/>
            <person name="Hugenholtz P."/>
            <person name="Polz M.F."/>
            <person name="Zhang T."/>
        </authorList>
    </citation>
    <scope>NUCLEOTIDE SEQUENCE</scope>
    <source>
        <strain evidence="5">HKST-UBA17</strain>
    </source>
</reference>
<dbReference type="PANTHER" id="PTHR10302">
    <property type="entry name" value="SINGLE-STRANDED DNA-BINDING PROTEIN"/>
    <property type="match status" value="1"/>
</dbReference>
<feature type="compositionally biased region" description="Polar residues" evidence="4">
    <location>
        <begin position="122"/>
        <end position="138"/>
    </location>
</feature>
<evidence type="ECO:0000256" key="2">
    <source>
        <dbReference type="HAMAP-Rule" id="MF_00984"/>
    </source>
</evidence>
<dbReference type="GO" id="GO:0006281">
    <property type="term" value="P:DNA repair"/>
    <property type="evidence" value="ECO:0007669"/>
    <property type="project" value="UniProtKB-UniRule"/>
</dbReference>
<evidence type="ECO:0000256" key="3">
    <source>
        <dbReference type="PIRNR" id="PIRNR002070"/>
    </source>
</evidence>
<feature type="region of interest" description="Disordered" evidence="4">
    <location>
        <begin position="109"/>
        <end position="162"/>
    </location>
</feature>